<accession>A0ACD0NNM6</accession>
<protein>
    <submittedName>
        <fullName evidence="1">Uncharacterized protein</fullName>
    </submittedName>
</protein>
<organism evidence="1 2">
    <name type="scientific">Violaceomyces palustris</name>
    <dbReference type="NCBI Taxonomy" id="1673888"/>
    <lineage>
        <taxon>Eukaryota</taxon>
        <taxon>Fungi</taxon>
        <taxon>Dikarya</taxon>
        <taxon>Basidiomycota</taxon>
        <taxon>Ustilaginomycotina</taxon>
        <taxon>Ustilaginomycetes</taxon>
        <taxon>Violaceomycetales</taxon>
        <taxon>Violaceomycetaceae</taxon>
        <taxon>Violaceomyces</taxon>
    </lineage>
</organism>
<evidence type="ECO:0000313" key="2">
    <source>
        <dbReference type="Proteomes" id="UP000245626"/>
    </source>
</evidence>
<name>A0ACD0NNM6_9BASI</name>
<keyword evidence="2" id="KW-1185">Reference proteome</keyword>
<dbReference type="Proteomes" id="UP000245626">
    <property type="component" value="Unassembled WGS sequence"/>
</dbReference>
<gene>
    <name evidence="1" type="ORF">IE53DRAFT_349289</name>
</gene>
<proteinExistence type="predicted"/>
<dbReference type="EMBL" id="KZ820448">
    <property type="protein sequence ID" value="PWN47384.1"/>
    <property type="molecule type" value="Genomic_DNA"/>
</dbReference>
<sequence length="486" mass="52570">MTTPSRLLWFLSLVGLALVGLARSECTWVDHQGPRPNSTWREYDTAKVGRASNKGWQFLPTTDVCQADLLRNFTVTSDGLTLPIYMTSDVDYSRVTRAVVVIAGKNRDTWSYFNLMRNARNLAAATFDSVSTETVAVLSPMFMTVADKEAGAPIASDLIWDGDNWSTGRFASLPENTTAESTASFDVLDVLLANIASKYPTIRQVVVAGHSMGAQMISRFSVLRNSGQAGESTTTSYFIANPGSWLWLEEGRPFPDPGCQGFDTYKYGLNESIPAYAKREFRSLGRNGTVTRAIGRRLNLLVGQNDNGRGDIRCQALTQGHTHKERGYMFKGSVTNITGSYPAAWTFDEVPGCTHNDKCMFQANISMQRLFIDENPPPPSPVKESSDPHPALFDLTDAPSSGEGEGGDDSGQSHDGPEVAEAEPYPSNQPQAPDSPKADLPQADGGVAALPSSQTPSTSAPSAGEPRRRLANQSGGGGPSILPWLF</sequence>
<evidence type="ECO:0000313" key="1">
    <source>
        <dbReference type="EMBL" id="PWN47384.1"/>
    </source>
</evidence>
<reference evidence="1 2" key="1">
    <citation type="journal article" date="2018" name="Mol. Biol. Evol.">
        <title>Broad Genomic Sampling Reveals a Smut Pathogenic Ancestry of the Fungal Clade Ustilaginomycotina.</title>
        <authorList>
            <person name="Kijpornyongpan T."/>
            <person name="Mondo S.J."/>
            <person name="Barry K."/>
            <person name="Sandor L."/>
            <person name="Lee J."/>
            <person name="Lipzen A."/>
            <person name="Pangilinan J."/>
            <person name="LaButti K."/>
            <person name="Hainaut M."/>
            <person name="Henrissat B."/>
            <person name="Grigoriev I.V."/>
            <person name="Spatafora J.W."/>
            <person name="Aime M.C."/>
        </authorList>
    </citation>
    <scope>NUCLEOTIDE SEQUENCE [LARGE SCALE GENOMIC DNA]</scope>
    <source>
        <strain evidence="1 2">SA 807</strain>
    </source>
</reference>